<keyword evidence="4 7" id="KW-0808">Transferase</keyword>
<keyword evidence="8" id="KW-1185">Reference proteome</keyword>
<comment type="similarity">
    <text evidence="2">Belongs to the class-I pyridoxal-phosphate-dependent aminotransferase family.</text>
</comment>
<evidence type="ECO:0000256" key="2">
    <source>
        <dbReference type="ARBA" id="ARBA00007441"/>
    </source>
</evidence>
<dbReference type="GO" id="GO:0005737">
    <property type="term" value="C:cytoplasm"/>
    <property type="evidence" value="ECO:0007669"/>
    <property type="project" value="TreeGrafter"/>
</dbReference>
<organism evidence="7 8">
    <name type="scientific">Roseospira navarrensis</name>
    <dbReference type="NCBI Taxonomy" id="140058"/>
    <lineage>
        <taxon>Bacteria</taxon>
        <taxon>Pseudomonadati</taxon>
        <taxon>Pseudomonadota</taxon>
        <taxon>Alphaproteobacteria</taxon>
        <taxon>Rhodospirillales</taxon>
        <taxon>Rhodospirillaceae</taxon>
        <taxon>Roseospira</taxon>
    </lineage>
</organism>
<accession>A0A7X2D4E6</accession>
<gene>
    <name evidence="7" type="ORF">GHC57_17595</name>
</gene>
<evidence type="ECO:0000256" key="4">
    <source>
        <dbReference type="ARBA" id="ARBA00022679"/>
    </source>
</evidence>
<dbReference type="GO" id="GO:0016212">
    <property type="term" value="F:kynurenine-oxoglutarate transaminase activity"/>
    <property type="evidence" value="ECO:0007669"/>
    <property type="project" value="TreeGrafter"/>
</dbReference>
<evidence type="ECO:0000313" key="7">
    <source>
        <dbReference type="EMBL" id="MQX38334.1"/>
    </source>
</evidence>
<feature type="domain" description="Aminotransferase class I/classII large" evidence="6">
    <location>
        <begin position="27"/>
        <end position="381"/>
    </location>
</feature>
<evidence type="ECO:0000313" key="8">
    <source>
        <dbReference type="Proteomes" id="UP000434582"/>
    </source>
</evidence>
<keyword evidence="5" id="KW-0663">Pyridoxal phosphate</keyword>
<dbReference type="GO" id="GO:0030170">
    <property type="term" value="F:pyridoxal phosphate binding"/>
    <property type="evidence" value="ECO:0007669"/>
    <property type="project" value="InterPro"/>
</dbReference>
<dbReference type="InterPro" id="IPR015422">
    <property type="entry name" value="PyrdxlP-dep_Trfase_small"/>
</dbReference>
<comment type="caution">
    <text evidence="7">The sequence shown here is derived from an EMBL/GenBank/DDBJ whole genome shotgun (WGS) entry which is preliminary data.</text>
</comment>
<dbReference type="Pfam" id="PF00155">
    <property type="entry name" value="Aminotran_1_2"/>
    <property type="match status" value="1"/>
</dbReference>
<evidence type="ECO:0000256" key="3">
    <source>
        <dbReference type="ARBA" id="ARBA00022576"/>
    </source>
</evidence>
<dbReference type="RefSeq" id="WP_170294954.1">
    <property type="nucleotide sequence ID" value="NZ_WIVE01000090.1"/>
</dbReference>
<comment type="cofactor">
    <cofactor evidence="1">
        <name>pyridoxal 5'-phosphate</name>
        <dbReference type="ChEBI" id="CHEBI:597326"/>
    </cofactor>
</comment>
<dbReference type="FunFam" id="3.40.640.10:FF:000024">
    <property type="entry name" value="Kynurenine--oxoglutarate transaminase 3"/>
    <property type="match status" value="1"/>
</dbReference>
<dbReference type="Gene3D" id="3.40.640.10">
    <property type="entry name" value="Type I PLP-dependent aspartate aminotransferase-like (Major domain)"/>
    <property type="match status" value="1"/>
</dbReference>
<dbReference type="Gene3D" id="3.90.1150.10">
    <property type="entry name" value="Aspartate Aminotransferase, domain 1"/>
    <property type="match status" value="1"/>
</dbReference>
<keyword evidence="3 7" id="KW-0032">Aminotransferase</keyword>
<dbReference type="InterPro" id="IPR051326">
    <property type="entry name" value="Kynurenine-oxoglutarate_AT"/>
</dbReference>
<dbReference type="InterPro" id="IPR015424">
    <property type="entry name" value="PyrdxlP-dep_Trfase"/>
</dbReference>
<dbReference type="InterPro" id="IPR004839">
    <property type="entry name" value="Aminotransferase_I/II_large"/>
</dbReference>
<dbReference type="PANTHER" id="PTHR43807:SF20">
    <property type="entry name" value="FI04487P"/>
    <property type="match status" value="1"/>
</dbReference>
<proteinExistence type="inferred from homology"/>
<dbReference type="NCBIfam" id="NF006488">
    <property type="entry name" value="PRK08912.1"/>
    <property type="match status" value="1"/>
</dbReference>
<dbReference type="PANTHER" id="PTHR43807">
    <property type="entry name" value="FI04487P"/>
    <property type="match status" value="1"/>
</dbReference>
<dbReference type="AlphaFoldDB" id="A0A7X2D4E6"/>
<dbReference type="InterPro" id="IPR015421">
    <property type="entry name" value="PyrdxlP-dep_Trfase_major"/>
</dbReference>
<dbReference type="EMBL" id="WIVE01000090">
    <property type="protein sequence ID" value="MQX38334.1"/>
    <property type="molecule type" value="Genomic_DNA"/>
</dbReference>
<sequence>MKAANSVLSSYGTTIFTVMSQLAQQHDAVNLGQGFPEGLEPPKVLRAAAEAAEAGPHQYPPMMGIPALRQAVAAHDRRFYGLDLDPDAEVMVTSGATEALADCLFGLIEPGDEVVLIEPLYDSYVPIIRRAGGIPRTVRIAPPDWTLPRDDLAAAFSDKTKLIVLNSPMNPSGKVFDSDELAFIADLVERYDTYAVCDEVYEHLVFDGRTHIPLMTLPGMRERCARIGSAGKTFSVTSWKVGYIVAAPALMAPIAKTHQFLTFTTPTCLQTAVAAGLGQDPAVLEQLGPDMAARRDRLADGLRGLGFPVMDCAGTYFLTTDIRGVGFEGTDEEFCRHITAEAGVTAVPFSAFYRDPAAAPRHYARFCFAKLDSALDEAVARLARHFG</sequence>
<evidence type="ECO:0000256" key="1">
    <source>
        <dbReference type="ARBA" id="ARBA00001933"/>
    </source>
</evidence>
<evidence type="ECO:0000256" key="5">
    <source>
        <dbReference type="ARBA" id="ARBA00022898"/>
    </source>
</evidence>
<dbReference type="CDD" id="cd00609">
    <property type="entry name" value="AAT_like"/>
    <property type="match status" value="1"/>
</dbReference>
<protein>
    <submittedName>
        <fullName evidence="7">Aminotransferase</fullName>
    </submittedName>
</protein>
<reference evidence="7 8" key="1">
    <citation type="submission" date="2019-10" db="EMBL/GenBank/DDBJ databases">
        <title>Draft whole-genome sequence of the purple nonsulfur photosynthetic bacterium Roseospira navarrensis DSM 15114.</title>
        <authorList>
            <person name="Kyndt J.A."/>
            <person name="Meyer T.E."/>
        </authorList>
    </citation>
    <scope>NUCLEOTIDE SEQUENCE [LARGE SCALE GENOMIC DNA]</scope>
    <source>
        <strain evidence="7 8">DSM 15114</strain>
    </source>
</reference>
<name>A0A7X2D4E6_9PROT</name>
<evidence type="ECO:0000259" key="6">
    <source>
        <dbReference type="Pfam" id="PF00155"/>
    </source>
</evidence>
<dbReference type="SUPFAM" id="SSF53383">
    <property type="entry name" value="PLP-dependent transferases"/>
    <property type="match status" value="1"/>
</dbReference>
<dbReference type="Proteomes" id="UP000434582">
    <property type="component" value="Unassembled WGS sequence"/>
</dbReference>